<name>V8QUL9_9BURK</name>
<dbReference type="HOGENOM" id="CLU_3339036_0_0_4"/>
<accession>V8QUL9</accession>
<dbReference type="Proteomes" id="UP000018733">
    <property type="component" value="Unassembled WGS sequence"/>
</dbReference>
<dbReference type="EMBL" id="AYXT01000002">
    <property type="protein sequence ID" value="ETF03631.1"/>
    <property type="molecule type" value="Genomic_DNA"/>
</dbReference>
<keyword evidence="1" id="KW-1133">Transmembrane helix</keyword>
<gene>
    <name evidence="2" type="ORF">W822_05710</name>
</gene>
<comment type="caution">
    <text evidence="2">The sequence shown here is derived from an EMBL/GenBank/DDBJ whole genome shotgun (WGS) entry which is preliminary data.</text>
</comment>
<feature type="transmembrane region" description="Helical" evidence="1">
    <location>
        <begin position="15"/>
        <end position="33"/>
    </location>
</feature>
<dbReference type="STRING" id="1424334.W822_05710"/>
<evidence type="ECO:0000313" key="3">
    <source>
        <dbReference type="Proteomes" id="UP000018733"/>
    </source>
</evidence>
<protein>
    <submittedName>
        <fullName evidence="2">Uncharacterized protein</fullName>
    </submittedName>
</protein>
<keyword evidence="1" id="KW-0812">Transmembrane</keyword>
<evidence type="ECO:0000313" key="2">
    <source>
        <dbReference type="EMBL" id="ETF03631.1"/>
    </source>
</evidence>
<keyword evidence="3" id="KW-1185">Reference proteome</keyword>
<sequence>MKFLSEKSVYLRDGLLSLFVGIYLLFLKVNVHFQKKN</sequence>
<organism evidence="2 3">
    <name type="scientific">Advenella kashmirensis W13003</name>
    <dbReference type="NCBI Taxonomy" id="1424334"/>
    <lineage>
        <taxon>Bacteria</taxon>
        <taxon>Pseudomonadati</taxon>
        <taxon>Pseudomonadota</taxon>
        <taxon>Betaproteobacteria</taxon>
        <taxon>Burkholderiales</taxon>
        <taxon>Alcaligenaceae</taxon>
    </lineage>
</organism>
<keyword evidence="1" id="KW-0472">Membrane</keyword>
<proteinExistence type="predicted"/>
<reference evidence="2 3" key="1">
    <citation type="journal article" date="2014" name="Genome Announc.">
        <title>Draft Genome Sequence of Advenella kashmirensis Strain W13003, a Polycyclic Aromatic Hydrocarbon-Degrading Bacterium.</title>
        <authorList>
            <person name="Wang X."/>
            <person name="Jin D."/>
            <person name="Zhou L."/>
            <person name="Wu L."/>
            <person name="An W."/>
            <person name="Zhao L."/>
        </authorList>
    </citation>
    <scope>NUCLEOTIDE SEQUENCE [LARGE SCALE GENOMIC DNA]</scope>
    <source>
        <strain evidence="2 3">W13003</strain>
    </source>
</reference>
<dbReference type="AlphaFoldDB" id="V8QUL9"/>
<evidence type="ECO:0000256" key="1">
    <source>
        <dbReference type="SAM" id="Phobius"/>
    </source>
</evidence>